<proteinExistence type="predicted"/>
<dbReference type="RefSeq" id="WP_150093416.1">
    <property type="nucleotide sequence ID" value="NZ_VWSF01000038.1"/>
</dbReference>
<dbReference type="AlphaFoldDB" id="A0A5M6CUW4"/>
<evidence type="ECO:0000313" key="3">
    <source>
        <dbReference type="Proteomes" id="UP000323426"/>
    </source>
</evidence>
<gene>
    <name evidence="2" type="ORF">F0145_25455</name>
</gene>
<dbReference type="EMBL" id="VWSF01000038">
    <property type="protein sequence ID" value="KAA5538853.1"/>
    <property type="molecule type" value="Genomic_DNA"/>
</dbReference>
<feature type="domain" description="TIR" evidence="1">
    <location>
        <begin position="1"/>
        <end position="157"/>
    </location>
</feature>
<accession>A0A5M6CUW4</accession>
<dbReference type="Proteomes" id="UP000323426">
    <property type="component" value="Unassembled WGS sequence"/>
</dbReference>
<organism evidence="2 3">
    <name type="scientific">Adhaeribacter rhizoryzae</name>
    <dbReference type="NCBI Taxonomy" id="2607907"/>
    <lineage>
        <taxon>Bacteria</taxon>
        <taxon>Pseudomonadati</taxon>
        <taxon>Bacteroidota</taxon>
        <taxon>Cytophagia</taxon>
        <taxon>Cytophagales</taxon>
        <taxon>Hymenobacteraceae</taxon>
        <taxon>Adhaeribacter</taxon>
    </lineage>
</organism>
<reference evidence="2 3" key="1">
    <citation type="submission" date="2019-09" db="EMBL/GenBank/DDBJ databases">
        <title>Genome sequence and assembly of Adhaeribacter sp.</title>
        <authorList>
            <person name="Chhetri G."/>
        </authorList>
    </citation>
    <scope>NUCLEOTIDE SEQUENCE [LARGE SCALE GENOMIC DNA]</scope>
    <source>
        <strain evidence="2 3">DK36</strain>
    </source>
</reference>
<name>A0A5M6CUW4_9BACT</name>
<evidence type="ECO:0000259" key="1">
    <source>
        <dbReference type="PROSITE" id="PS50104"/>
    </source>
</evidence>
<protein>
    <submittedName>
        <fullName evidence="2">Toll/interleukin-1 receptor domain-containing protein</fullName>
    </submittedName>
</protein>
<dbReference type="Gene3D" id="3.40.50.10140">
    <property type="entry name" value="Toll/interleukin-1 receptor homology (TIR) domain"/>
    <property type="match status" value="1"/>
</dbReference>
<dbReference type="SUPFAM" id="SSF52200">
    <property type="entry name" value="Toll/Interleukin receptor TIR domain"/>
    <property type="match status" value="1"/>
</dbReference>
<dbReference type="InterPro" id="IPR035897">
    <property type="entry name" value="Toll_tir_struct_dom_sf"/>
</dbReference>
<dbReference type="Pfam" id="PF13676">
    <property type="entry name" value="TIR_2"/>
    <property type="match status" value="1"/>
</dbReference>
<dbReference type="GO" id="GO:0007165">
    <property type="term" value="P:signal transduction"/>
    <property type="evidence" value="ECO:0007669"/>
    <property type="project" value="InterPro"/>
</dbReference>
<dbReference type="InterPro" id="IPR000157">
    <property type="entry name" value="TIR_dom"/>
</dbReference>
<keyword evidence="3" id="KW-1185">Reference proteome</keyword>
<comment type="caution">
    <text evidence="2">The sequence shown here is derived from an EMBL/GenBank/DDBJ whole genome shotgun (WGS) entry which is preliminary data.</text>
</comment>
<keyword evidence="2" id="KW-0675">Receptor</keyword>
<sequence length="396" mass="46378">MAHVFISYKHEDQPVINRLVNDLQKNGVQVWLDRNDIEPGNHWESAIVNAMNTGHFFLACFSKARTGYEESYANEELELALELLRKGSKKHEWFYPITLDGTPIPNLSISAAETLNSYQHLNLSVEWDSNIQKLLRKIYLPEQEDQVKIYSFIEKVIAIYSLVFWRSPQQKPPILLEDSEWESKSFTLDCENIDWIHNSLVEPGELFECFSKIVTHRSSYESEPFEGYYVTPNPDYWYTFRWKSLFGYELDITVNPEKNGSLYEIVEALYKRTHDNTEEGHPLHIRGYAIEIKGLRQSGNVFFVAGNGYLLTSISGYNDLCNEWVIYFSEDIYLRGSDLLNLIRGALDWKSIFEPNLEKAIRILESDWKGLYPYFNKDFLAQFKWMNEFSHIGFSD</sequence>
<dbReference type="PROSITE" id="PS50104">
    <property type="entry name" value="TIR"/>
    <property type="match status" value="1"/>
</dbReference>
<evidence type="ECO:0000313" key="2">
    <source>
        <dbReference type="EMBL" id="KAA5538853.1"/>
    </source>
</evidence>